<organism evidence="6 7">
    <name type="scientific">Vibrio nereis</name>
    <dbReference type="NCBI Taxonomy" id="693"/>
    <lineage>
        <taxon>Bacteria</taxon>
        <taxon>Pseudomonadati</taxon>
        <taxon>Pseudomonadota</taxon>
        <taxon>Gammaproteobacteria</taxon>
        <taxon>Vibrionales</taxon>
        <taxon>Vibrionaceae</taxon>
        <taxon>Vibrio</taxon>
    </lineage>
</organism>
<dbReference type="OrthoDB" id="5288800at2"/>
<dbReference type="AlphaFoldDB" id="A0A0M0HRZ3"/>
<dbReference type="Proteomes" id="UP000037515">
    <property type="component" value="Unassembled WGS sequence"/>
</dbReference>
<dbReference type="RefSeq" id="WP_053395073.1">
    <property type="nucleotide sequence ID" value="NZ_LHPJ01000005.1"/>
</dbReference>
<keyword evidence="3" id="KW-0732">Signal</keyword>
<dbReference type="PRINTS" id="PR00337">
    <property type="entry name" value="LEUILEVALBP"/>
</dbReference>
<accession>A0A0M0HRZ3</accession>
<dbReference type="InterPro" id="IPR028081">
    <property type="entry name" value="Leu-bd"/>
</dbReference>
<evidence type="ECO:0000256" key="1">
    <source>
        <dbReference type="ARBA" id="ARBA00010062"/>
    </source>
</evidence>
<dbReference type="Pfam" id="PF13458">
    <property type="entry name" value="Peripla_BP_6"/>
    <property type="match status" value="1"/>
</dbReference>
<dbReference type="InterPro" id="IPR028082">
    <property type="entry name" value="Peripla_BP_I"/>
</dbReference>
<evidence type="ECO:0000256" key="3">
    <source>
        <dbReference type="ARBA" id="ARBA00022729"/>
    </source>
</evidence>
<dbReference type="PANTHER" id="PTHR47628">
    <property type="match status" value="1"/>
</dbReference>
<sequence>MDIRKVILSCVVSFIAILTTSCSPEKSTIKIGAVLPLTGTFAIYGQQALKGTQLAVDEINSSGGILGHKLEIIVRDNETNPAKTVSYSRELIQQEHVFSLMGPVSSASRYAMAEVAEKFKTPMLYGIDYEGRHFSRYLVCYSTIPEHYIEPVVPYVIENLGKSFYIFGYDYVWPHRMSKRIIQSVNEHGGVVANTEFTGFGTNDYTPVLQRIKASGADTLMLILPGGDGFKFLSQMKSFDFGRKVNIVAFAADETYMTNLDSNSLDGVMTALHFFKSIDNPVAESFVSHYQDFHGENAEVTYSSKAHYDLVYLLASAITKAGTIDKELTLDAFPGLELYKGDMKVRVREDHHFDLPMYLAQFSGDELKVIQNLGSISPEDQRQQVSDEQAEY</sequence>
<dbReference type="Gene3D" id="3.40.50.2300">
    <property type="match status" value="2"/>
</dbReference>
<reference evidence="7" key="1">
    <citation type="submission" date="2015-08" db="EMBL/GenBank/DDBJ databases">
        <title>Vibrio galatheae sp. nov., a novel member of the Vibrionaceae family isolated from the Solomon Islands.</title>
        <authorList>
            <person name="Giubergia S."/>
            <person name="Machado H."/>
            <person name="Mateiu R.V."/>
            <person name="Gram L."/>
        </authorList>
    </citation>
    <scope>NUCLEOTIDE SEQUENCE [LARGE SCALE GENOMIC DNA]</scope>
    <source>
        <strain evidence="7">DSM 19584</strain>
    </source>
</reference>
<keyword evidence="4" id="KW-0029">Amino-acid transport</keyword>
<dbReference type="InterPro" id="IPR000709">
    <property type="entry name" value="Leu_Ile_Val-bd"/>
</dbReference>
<dbReference type="STRING" id="693.AKJ17_07070"/>
<comment type="similarity">
    <text evidence="1">Belongs to the leucine-binding protein family.</text>
</comment>
<feature type="domain" description="Leucine-binding protein" evidence="5">
    <location>
        <begin position="28"/>
        <end position="363"/>
    </location>
</feature>
<evidence type="ECO:0000313" key="7">
    <source>
        <dbReference type="Proteomes" id="UP000037515"/>
    </source>
</evidence>
<gene>
    <name evidence="6" type="ORF">AKJ17_07070</name>
</gene>
<name>A0A0M0HRZ3_VIBNE</name>
<dbReference type="CDD" id="cd06331">
    <property type="entry name" value="PBP1_AmiC-like"/>
    <property type="match status" value="1"/>
</dbReference>
<dbReference type="PROSITE" id="PS51257">
    <property type="entry name" value="PROKAR_LIPOPROTEIN"/>
    <property type="match status" value="1"/>
</dbReference>
<keyword evidence="7" id="KW-1185">Reference proteome</keyword>
<keyword evidence="2" id="KW-0813">Transport</keyword>
<dbReference type="PANTHER" id="PTHR47628:SF1">
    <property type="entry name" value="ALIPHATIC AMIDASE EXPRESSION-REGULATING PROTEIN"/>
    <property type="match status" value="1"/>
</dbReference>
<dbReference type="PATRIC" id="fig|693.5.peg.1446"/>
<proteinExistence type="inferred from homology"/>
<evidence type="ECO:0000313" key="6">
    <source>
        <dbReference type="EMBL" id="KOO04662.1"/>
    </source>
</evidence>
<comment type="caution">
    <text evidence="6">The sequence shown here is derived from an EMBL/GenBank/DDBJ whole genome shotgun (WGS) entry which is preliminary data.</text>
</comment>
<evidence type="ECO:0000256" key="2">
    <source>
        <dbReference type="ARBA" id="ARBA00022448"/>
    </source>
</evidence>
<evidence type="ECO:0000259" key="5">
    <source>
        <dbReference type="Pfam" id="PF13458"/>
    </source>
</evidence>
<dbReference type="SUPFAM" id="SSF53822">
    <property type="entry name" value="Periplasmic binding protein-like I"/>
    <property type="match status" value="1"/>
</dbReference>
<dbReference type="GO" id="GO:0006865">
    <property type="term" value="P:amino acid transport"/>
    <property type="evidence" value="ECO:0007669"/>
    <property type="project" value="UniProtKB-KW"/>
</dbReference>
<evidence type="ECO:0000256" key="4">
    <source>
        <dbReference type="ARBA" id="ARBA00022970"/>
    </source>
</evidence>
<protein>
    <submittedName>
        <fullName evidence="6">Branched-chain amino acid ABC transporter substrate-binding protein</fullName>
    </submittedName>
</protein>
<dbReference type="EMBL" id="LHPJ01000005">
    <property type="protein sequence ID" value="KOO04662.1"/>
    <property type="molecule type" value="Genomic_DNA"/>
</dbReference>